<dbReference type="Proteomes" id="UP000568751">
    <property type="component" value="Unassembled WGS sequence"/>
</dbReference>
<organism evidence="1 2">
    <name type="scientific">Candidatus Thiodubiliella endoseptemdiera</name>
    <dbReference type="NCBI Taxonomy" id="2738886"/>
    <lineage>
        <taxon>Bacteria</taxon>
        <taxon>Pseudomonadati</taxon>
        <taxon>Pseudomonadota</taxon>
        <taxon>Gammaproteobacteria</taxon>
        <taxon>Candidatus Pseudothioglobaceae</taxon>
        <taxon>Candidatus Thiodubiliella</taxon>
    </lineage>
</organism>
<evidence type="ECO:0000313" key="2">
    <source>
        <dbReference type="Proteomes" id="UP000568751"/>
    </source>
</evidence>
<reference evidence="1 2" key="1">
    <citation type="submission" date="2020-05" db="EMBL/GenBank/DDBJ databases">
        <title>Horizontal transmission and recombination maintain forever young bacterial symbiont genomes.</title>
        <authorList>
            <person name="Russell S.L."/>
            <person name="Pepper-Tunick E."/>
            <person name="Svedberg J."/>
            <person name="Byrne A."/>
            <person name="Ruelas Castillo J."/>
            <person name="Vollmers C."/>
            <person name="Beinart R.A."/>
            <person name="Corbett-Detig R."/>
        </authorList>
    </citation>
    <scope>NUCLEOTIDE SEQUENCE [LARGE SCALE GENOMIC DNA]</scope>
    <source>
        <strain evidence="1">455</strain>
    </source>
</reference>
<name>A0A853F585_9GAMM</name>
<dbReference type="EMBL" id="JACCHT010000002">
    <property type="protein sequence ID" value="NYT28171.1"/>
    <property type="molecule type" value="Genomic_DNA"/>
</dbReference>
<comment type="caution">
    <text evidence="1">The sequence shown here is derived from an EMBL/GenBank/DDBJ whole genome shotgun (WGS) entry which is preliminary data.</text>
</comment>
<accession>A0A853F585</accession>
<proteinExistence type="predicted"/>
<sequence>MMLFILTGTLMNTPNKTVVDSTYTFERTANINGKIGYQEEVSFYSL</sequence>
<protein>
    <submittedName>
        <fullName evidence="1">Uncharacterized protein</fullName>
    </submittedName>
</protein>
<evidence type="ECO:0000313" key="1">
    <source>
        <dbReference type="EMBL" id="NYT28171.1"/>
    </source>
</evidence>
<dbReference type="AlphaFoldDB" id="A0A853F585"/>
<gene>
    <name evidence="1" type="ORF">H0A76_09960</name>
</gene>